<comment type="caution">
    <text evidence="2">The sequence shown here is derived from an EMBL/GenBank/DDBJ whole genome shotgun (WGS) entry which is preliminary data.</text>
</comment>
<dbReference type="OrthoDB" id="7204250at2"/>
<proteinExistence type="predicted"/>
<reference evidence="2 3" key="1">
    <citation type="submission" date="2018-05" db="EMBL/GenBank/DDBJ databases">
        <title>Genomic Encyclopedia of Type Strains, Phase IV (KMG-IV): sequencing the most valuable type-strain genomes for metagenomic binning, comparative biology and taxonomic classification.</title>
        <authorList>
            <person name="Goeker M."/>
        </authorList>
    </citation>
    <scope>NUCLEOTIDE SEQUENCE [LARGE SCALE GENOMIC DNA]</scope>
    <source>
        <strain evidence="2 3">DSM 103371</strain>
    </source>
</reference>
<dbReference type="RefSeq" id="WP_109759236.1">
    <property type="nucleotide sequence ID" value="NZ_CP034588.1"/>
</dbReference>
<dbReference type="SUPFAM" id="SSF69618">
    <property type="entry name" value="HemD-like"/>
    <property type="match status" value="1"/>
</dbReference>
<dbReference type="GO" id="GO:0004852">
    <property type="term" value="F:uroporphyrinogen-III synthase activity"/>
    <property type="evidence" value="ECO:0007669"/>
    <property type="project" value="InterPro"/>
</dbReference>
<keyword evidence="3" id="KW-1185">Reference proteome</keyword>
<evidence type="ECO:0000313" key="3">
    <source>
        <dbReference type="Proteomes" id="UP000245390"/>
    </source>
</evidence>
<evidence type="ECO:0000313" key="2">
    <source>
        <dbReference type="EMBL" id="PWK56551.1"/>
    </source>
</evidence>
<dbReference type="KEGG" id="salo:EF888_21410"/>
<evidence type="ECO:0000259" key="1">
    <source>
        <dbReference type="Pfam" id="PF02602"/>
    </source>
</evidence>
<sequence length="235" mass="24269">MPQTSEAPETPAGEATLLLTRPEAQSQEFLALCEALAGRLLPCVVSPVLEIVDLGEVPDLTLFRTVIVTSGNAVRRLGRALAGRAVVTVGERTAALARDQGADARCLGPDVDAFLENIDGVDGPAVHARGAHTRGDLAGRAAAKGLTVEEAVVYDQVARPLSRAAKALLQGKSPVVMPLFSPRSAGLLSATPIGAPLFVIAISQATRVAWTGPGRVTVAETPTAEALCRAVTEAL</sequence>
<dbReference type="EMBL" id="QGGV01000004">
    <property type="protein sequence ID" value="PWK56551.1"/>
    <property type="molecule type" value="Genomic_DNA"/>
</dbReference>
<dbReference type="Pfam" id="PF02602">
    <property type="entry name" value="HEM4"/>
    <property type="match status" value="1"/>
</dbReference>
<dbReference type="InterPro" id="IPR036108">
    <property type="entry name" value="4pyrrol_syn_uPrphyn_synt_sf"/>
</dbReference>
<feature type="domain" description="Tetrapyrrole biosynthesis uroporphyrinogen III synthase" evidence="1">
    <location>
        <begin position="43"/>
        <end position="227"/>
    </location>
</feature>
<dbReference type="GO" id="GO:0033014">
    <property type="term" value="P:tetrapyrrole biosynthetic process"/>
    <property type="evidence" value="ECO:0007669"/>
    <property type="project" value="InterPro"/>
</dbReference>
<gene>
    <name evidence="2" type="ORF">C8D95_104223</name>
</gene>
<dbReference type="AlphaFoldDB" id="A0A316G6H7"/>
<organism evidence="2 3">
    <name type="scientific">Silicimonas algicola</name>
    <dbReference type="NCBI Taxonomy" id="1826607"/>
    <lineage>
        <taxon>Bacteria</taxon>
        <taxon>Pseudomonadati</taxon>
        <taxon>Pseudomonadota</taxon>
        <taxon>Alphaproteobacteria</taxon>
        <taxon>Rhodobacterales</taxon>
        <taxon>Paracoccaceae</taxon>
    </lineage>
</organism>
<dbReference type="InterPro" id="IPR003754">
    <property type="entry name" value="4pyrrol_synth_uPrphyn_synth"/>
</dbReference>
<dbReference type="Proteomes" id="UP000245390">
    <property type="component" value="Unassembled WGS sequence"/>
</dbReference>
<protein>
    <submittedName>
        <fullName evidence="2">Uroporphyrinogen-III synthase</fullName>
    </submittedName>
</protein>
<name>A0A316G6H7_9RHOB</name>
<dbReference type="Gene3D" id="3.40.50.10090">
    <property type="match status" value="2"/>
</dbReference>
<accession>A0A316G6H7</accession>
<dbReference type="CDD" id="cd06578">
    <property type="entry name" value="HemD"/>
    <property type="match status" value="1"/>
</dbReference>